<evidence type="ECO:0000313" key="7">
    <source>
        <dbReference type="EMBL" id="OIZ94408.1"/>
    </source>
</evidence>
<dbReference type="PANTHER" id="PTHR43483">
    <property type="entry name" value="MEMBRANE TRANSPORTER PROTEIN HI_0806-RELATED"/>
    <property type="match status" value="1"/>
</dbReference>
<feature type="transmembrane region" description="Helical" evidence="6">
    <location>
        <begin position="6"/>
        <end position="37"/>
    </location>
</feature>
<feature type="transmembrane region" description="Helical" evidence="6">
    <location>
        <begin position="49"/>
        <end position="67"/>
    </location>
</feature>
<evidence type="ECO:0000256" key="5">
    <source>
        <dbReference type="ARBA" id="ARBA00023136"/>
    </source>
</evidence>
<feature type="transmembrane region" description="Helical" evidence="6">
    <location>
        <begin position="144"/>
        <end position="168"/>
    </location>
</feature>
<keyword evidence="5 6" id="KW-0472">Membrane</keyword>
<evidence type="ECO:0000256" key="1">
    <source>
        <dbReference type="ARBA" id="ARBA00004141"/>
    </source>
</evidence>
<dbReference type="EMBL" id="LUKY01000033">
    <property type="protein sequence ID" value="OIZ94408.1"/>
    <property type="molecule type" value="Genomic_DNA"/>
</dbReference>
<dbReference type="Proteomes" id="UP000183924">
    <property type="component" value="Unassembled WGS sequence"/>
</dbReference>
<dbReference type="RefSeq" id="WP_071662896.1">
    <property type="nucleotide sequence ID" value="NZ_LUKY01000033.1"/>
</dbReference>
<sequence length="263" mass="28101">MFFLLYVSIGLLAGFLAGLLGIGGGTVLVPGLLAIFAHANIPEHLQMHMATSTALTSIIFTSLIAVYHQQRSFSINWLLFRQLVPGMVVGIITGALLALLLSTQTLKLLFSLFLFSVAFKLYFHRSPSIKKEIILLNTIKKWSIGFFIGIISGLLGLGGGAISVPVFLRLGMSTHHAIATSSACVLLLAILGAITFTLTGLHANNLPSGSVGFVYWPAVLGISIGSVLFVPIGTGLGKRIAGNILRRFFALFLFILGITLLIH</sequence>
<dbReference type="GO" id="GO:0005886">
    <property type="term" value="C:plasma membrane"/>
    <property type="evidence" value="ECO:0007669"/>
    <property type="project" value="UniProtKB-SubCell"/>
</dbReference>
<organism evidence="7 8">
    <name type="scientific">Candidatus Rickettsiella isopodorum</name>
    <dbReference type="NCBI Taxonomy" id="1225476"/>
    <lineage>
        <taxon>Bacteria</taxon>
        <taxon>Pseudomonadati</taxon>
        <taxon>Pseudomonadota</taxon>
        <taxon>Gammaproteobacteria</taxon>
        <taxon>Legionellales</taxon>
        <taxon>Coxiellaceae</taxon>
        <taxon>Rickettsiella</taxon>
    </lineage>
</organism>
<protein>
    <recommendedName>
        <fullName evidence="6">Probable membrane transporter protein</fullName>
    </recommendedName>
</protein>
<accession>A0A1J8NGX7</accession>
<dbReference type="InterPro" id="IPR002781">
    <property type="entry name" value="TM_pro_TauE-like"/>
</dbReference>
<comment type="caution">
    <text evidence="7">The sequence shown here is derived from an EMBL/GenBank/DDBJ whole genome shotgun (WGS) entry which is preliminary data.</text>
</comment>
<feature type="transmembrane region" description="Helical" evidence="6">
    <location>
        <begin position="79"/>
        <end position="101"/>
    </location>
</feature>
<keyword evidence="4 6" id="KW-1133">Transmembrane helix</keyword>
<keyword evidence="3 6" id="KW-0812">Transmembrane</keyword>
<evidence type="ECO:0000313" key="8">
    <source>
        <dbReference type="Proteomes" id="UP000183924"/>
    </source>
</evidence>
<reference evidence="7 8" key="1">
    <citation type="submission" date="2016-03" db="EMBL/GenBank/DDBJ databases">
        <title>Comparative genomics of Rickettsiella.</title>
        <authorList>
            <person name="Chandler C."/>
            <person name="Wang Y."/>
        </authorList>
    </citation>
    <scope>NUCLEOTIDE SEQUENCE [LARGE SCALE GENOMIC DNA]</scope>
    <source>
        <strain evidence="7 8">RCFS May 2013</strain>
    </source>
</reference>
<dbReference type="Pfam" id="PF01925">
    <property type="entry name" value="TauE"/>
    <property type="match status" value="1"/>
</dbReference>
<evidence type="ECO:0000256" key="4">
    <source>
        <dbReference type="ARBA" id="ARBA00022989"/>
    </source>
</evidence>
<evidence type="ECO:0000256" key="2">
    <source>
        <dbReference type="ARBA" id="ARBA00009142"/>
    </source>
</evidence>
<name>A0A1J8NGX7_9COXI</name>
<feature type="transmembrane region" description="Helical" evidence="6">
    <location>
        <begin position="244"/>
        <end position="262"/>
    </location>
</feature>
<feature type="transmembrane region" description="Helical" evidence="6">
    <location>
        <begin position="108"/>
        <end position="124"/>
    </location>
</feature>
<comment type="subcellular location">
    <subcellularLocation>
        <location evidence="6">Cell membrane</location>
        <topology evidence="6">Multi-pass membrane protein</topology>
    </subcellularLocation>
    <subcellularLocation>
        <location evidence="1">Membrane</location>
        <topology evidence="1">Multi-pass membrane protein</topology>
    </subcellularLocation>
</comment>
<proteinExistence type="inferred from homology"/>
<keyword evidence="6" id="KW-1003">Cell membrane</keyword>
<evidence type="ECO:0000256" key="3">
    <source>
        <dbReference type="ARBA" id="ARBA00022692"/>
    </source>
</evidence>
<feature type="transmembrane region" description="Helical" evidence="6">
    <location>
        <begin position="180"/>
        <end position="201"/>
    </location>
</feature>
<comment type="similarity">
    <text evidence="2 6">Belongs to the 4-toluene sulfonate uptake permease (TSUP) (TC 2.A.102) family.</text>
</comment>
<keyword evidence="8" id="KW-1185">Reference proteome</keyword>
<evidence type="ECO:0000256" key="6">
    <source>
        <dbReference type="RuleBase" id="RU363041"/>
    </source>
</evidence>
<dbReference type="AlphaFoldDB" id="A0A1J8NGX7"/>
<gene>
    <name evidence="7" type="ORF">A1D18_06120</name>
</gene>
<dbReference type="PANTHER" id="PTHR43483:SF3">
    <property type="entry name" value="MEMBRANE TRANSPORTER PROTEIN HI_0806-RELATED"/>
    <property type="match status" value="1"/>
</dbReference>
<dbReference type="OrthoDB" id="457670at2"/>
<dbReference type="STRING" id="1225476.A1D18_06120"/>
<feature type="transmembrane region" description="Helical" evidence="6">
    <location>
        <begin position="213"/>
        <end position="232"/>
    </location>
</feature>